<dbReference type="AlphaFoldDB" id="X1RTZ2"/>
<evidence type="ECO:0000313" key="1">
    <source>
        <dbReference type="EMBL" id="GAI84128.1"/>
    </source>
</evidence>
<dbReference type="InterPro" id="IPR036583">
    <property type="entry name" value="23S_rRNA_IVS_sf"/>
</dbReference>
<protein>
    <recommendedName>
        <fullName evidence="2">Four helix bundle protein</fullName>
    </recommendedName>
</protein>
<accession>X1RTZ2</accession>
<proteinExistence type="predicted"/>
<dbReference type="InterPro" id="IPR012657">
    <property type="entry name" value="23S_rRNA-intervening_sequence"/>
</dbReference>
<dbReference type="NCBIfam" id="TIGR02436">
    <property type="entry name" value="four helix bundle protein"/>
    <property type="match status" value="1"/>
</dbReference>
<sequence>TYRDLNIWKVGIELVKDIYKSTEKFPKQEMYGTVSQMRRSAISIP</sequence>
<dbReference type="Gene3D" id="1.20.1440.60">
    <property type="entry name" value="23S rRNA-intervening sequence"/>
    <property type="match status" value="1"/>
</dbReference>
<gene>
    <name evidence="1" type="ORF">S12H4_19477</name>
</gene>
<feature type="non-terminal residue" evidence="1">
    <location>
        <position position="1"/>
    </location>
</feature>
<evidence type="ECO:0008006" key="2">
    <source>
        <dbReference type="Google" id="ProtNLM"/>
    </source>
</evidence>
<organism evidence="1">
    <name type="scientific">marine sediment metagenome</name>
    <dbReference type="NCBI Taxonomy" id="412755"/>
    <lineage>
        <taxon>unclassified sequences</taxon>
        <taxon>metagenomes</taxon>
        <taxon>ecological metagenomes</taxon>
    </lineage>
</organism>
<dbReference type="SUPFAM" id="SSF158446">
    <property type="entry name" value="IVS-encoded protein-like"/>
    <property type="match status" value="1"/>
</dbReference>
<dbReference type="Pfam" id="PF05635">
    <property type="entry name" value="23S_rRNA_IVP"/>
    <property type="match status" value="1"/>
</dbReference>
<comment type="caution">
    <text evidence="1">The sequence shown here is derived from an EMBL/GenBank/DDBJ whole genome shotgun (WGS) entry which is preliminary data.</text>
</comment>
<dbReference type="EMBL" id="BARW01009746">
    <property type="protein sequence ID" value="GAI84128.1"/>
    <property type="molecule type" value="Genomic_DNA"/>
</dbReference>
<reference evidence="1" key="1">
    <citation type="journal article" date="2014" name="Front. Microbiol.">
        <title>High frequency of phylogenetically diverse reductive dehalogenase-homologous genes in deep subseafloor sedimentary metagenomes.</title>
        <authorList>
            <person name="Kawai M."/>
            <person name="Futagami T."/>
            <person name="Toyoda A."/>
            <person name="Takaki Y."/>
            <person name="Nishi S."/>
            <person name="Hori S."/>
            <person name="Arai W."/>
            <person name="Tsubouchi T."/>
            <person name="Morono Y."/>
            <person name="Uchiyama I."/>
            <person name="Ito T."/>
            <person name="Fujiyama A."/>
            <person name="Inagaki F."/>
            <person name="Takami H."/>
        </authorList>
    </citation>
    <scope>NUCLEOTIDE SEQUENCE</scope>
    <source>
        <strain evidence="1">Expedition CK06-06</strain>
    </source>
</reference>
<name>X1RTZ2_9ZZZZ</name>